<dbReference type="OrthoDB" id="191979at2759"/>
<name>A0A9W7GGF9_9STRA</name>
<evidence type="ECO:0000313" key="3">
    <source>
        <dbReference type="Proteomes" id="UP001165065"/>
    </source>
</evidence>
<dbReference type="Proteomes" id="UP001165065">
    <property type="component" value="Unassembled WGS sequence"/>
</dbReference>
<comment type="similarity">
    <text evidence="1">Belongs to the NDRG family.</text>
</comment>
<evidence type="ECO:0000313" key="2">
    <source>
        <dbReference type="EMBL" id="GMI45344.1"/>
    </source>
</evidence>
<dbReference type="Pfam" id="PF03096">
    <property type="entry name" value="Ndr"/>
    <property type="match status" value="1"/>
</dbReference>
<dbReference type="EMBL" id="BRYA01000243">
    <property type="protein sequence ID" value="GMI45344.1"/>
    <property type="molecule type" value="Genomic_DNA"/>
</dbReference>
<reference evidence="3" key="1">
    <citation type="journal article" date="2023" name="Commun. Biol.">
        <title>Genome analysis of Parmales, the sister group of diatoms, reveals the evolutionary specialization of diatoms from phago-mixotrophs to photoautotrophs.</title>
        <authorList>
            <person name="Ban H."/>
            <person name="Sato S."/>
            <person name="Yoshikawa S."/>
            <person name="Yamada K."/>
            <person name="Nakamura Y."/>
            <person name="Ichinomiya M."/>
            <person name="Sato N."/>
            <person name="Blanc-Mathieu R."/>
            <person name="Endo H."/>
            <person name="Kuwata A."/>
            <person name="Ogata H."/>
        </authorList>
    </citation>
    <scope>NUCLEOTIDE SEQUENCE [LARGE SCALE GENOMIC DNA]</scope>
</reference>
<keyword evidence="3" id="KW-1185">Reference proteome</keyword>
<dbReference type="InterPro" id="IPR029058">
    <property type="entry name" value="AB_hydrolase_fold"/>
</dbReference>
<dbReference type="Gene3D" id="3.40.50.1820">
    <property type="entry name" value="alpha/beta hydrolase"/>
    <property type="match status" value="1"/>
</dbReference>
<evidence type="ECO:0000256" key="1">
    <source>
        <dbReference type="ARBA" id="ARBA00005598"/>
    </source>
</evidence>
<accession>A0A9W7GGF9</accession>
<comment type="caution">
    <text evidence="2">The sequence shown here is derived from an EMBL/GenBank/DDBJ whole genome shotgun (WGS) entry which is preliminary data.</text>
</comment>
<dbReference type="InterPro" id="IPR004142">
    <property type="entry name" value="NDRG"/>
</dbReference>
<protein>
    <submittedName>
        <fullName evidence="2">Uncharacterized protein</fullName>
    </submittedName>
</protein>
<sequence length="517" mass="55655">MPDYQNLIERDSRGISLTAVLDAFNETSTWYDFILRLCFETHGVQVITLFAALAFLTYRLSGSPLDVSLEEKQCEREELWAAHNERFKPRKHPKWKSPAGVGVMSWNGTGTGAGIRRSAALGDKRVLGVHPASREEALVADYRAPEDFTNTMAIKGGGGGGGGGKSSLAADALSQESHSAEQARLAATLLRPSISYRSVPSELARVCVVGDPSKATVSVVTVHDTCTTYRNGMLQMSTECVSQMAYQASRVKSKMANVPVPVFYHISMPGHDVVEEGGGEGLGEIPESDWAMDKLAGMVNRVVRELGVEGRYIFMGEGAGANVVTRAACEEKQRQIDDYNSLRSQRQVRTGGMLMGLVLLQVDFDGPTVGDNLSGYLGSCLMRRGYRGLASARFGVPEAVSGHPGFEGDFGMMHEGCVASYASSYLSTDRRTSLEVRRTRALGGMANLVLFAEGSAKAREGAVRAVEQLDRARGSGGVGVQLRTYIGEYSAGGGATLKDEQGRRNVVQALKLFIEAA</sequence>
<proteinExistence type="inferred from homology"/>
<gene>
    <name evidence="2" type="ORF">TrCOL_g3618</name>
</gene>
<organism evidence="2 3">
    <name type="scientific">Triparma columacea</name>
    <dbReference type="NCBI Taxonomy" id="722753"/>
    <lineage>
        <taxon>Eukaryota</taxon>
        <taxon>Sar</taxon>
        <taxon>Stramenopiles</taxon>
        <taxon>Ochrophyta</taxon>
        <taxon>Bolidophyceae</taxon>
        <taxon>Parmales</taxon>
        <taxon>Triparmaceae</taxon>
        <taxon>Triparma</taxon>
    </lineage>
</organism>
<dbReference type="AlphaFoldDB" id="A0A9W7GGF9"/>